<dbReference type="PROSITE" id="PS51257">
    <property type="entry name" value="PROKAR_LIPOPROTEIN"/>
    <property type="match status" value="1"/>
</dbReference>
<feature type="domain" description="DUF6311" evidence="3">
    <location>
        <begin position="441"/>
        <end position="538"/>
    </location>
</feature>
<keyword evidence="1" id="KW-1133">Transmembrane helix</keyword>
<evidence type="ECO:0000313" key="5">
    <source>
        <dbReference type="Proteomes" id="UP000219271"/>
    </source>
</evidence>
<feature type="domain" description="DUF6311" evidence="2">
    <location>
        <begin position="22"/>
        <end position="410"/>
    </location>
</feature>
<evidence type="ECO:0008006" key="6">
    <source>
        <dbReference type="Google" id="ProtNLM"/>
    </source>
</evidence>
<feature type="transmembrane region" description="Helical" evidence="1">
    <location>
        <begin position="261"/>
        <end position="280"/>
    </location>
</feature>
<feature type="transmembrane region" description="Helical" evidence="1">
    <location>
        <begin position="111"/>
        <end position="130"/>
    </location>
</feature>
<dbReference type="Pfam" id="PF25853">
    <property type="entry name" value="DUF6311_C"/>
    <property type="match status" value="1"/>
</dbReference>
<dbReference type="Pfam" id="PF19830">
    <property type="entry name" value="DUF6311"/>
    <property type="match status" value="1"/>
</dbReference>
<gene>
    <name evidence="4" type="ORF">SAMN06273570_3302</name>
</gene>
<evidence type="ECO:0000313" key="4">
    <source>
        <dbReference type="EMBL" id="SOD38867.1"/>
    </source>
</evidence>
<dbReference type="InterPro" id="IPR046278">
    <property type="entry name" value="DUF6311"/>
</dbReference>
<evidence type="ECO:0000259" key="2">
    <source>
        <dbReference type="Pfam" id="PF19830"/>
    </source>
</evidence>
<keyword evidence="5" id="KW-1185">Reference proteome</keyword>
<protein>
    <recommendedName>
        <fullName evidence="6">Glucosyl transferase GtrII</fullName>
    </recommendedName>
</protein>
<dbReference type="AlphaFoldDB" id="A0A286BXJ3"/>
<organism evidence="4 5">
    <name type="scientific">Candidatus Pantoea floridensis</name>
    <dbReference type="NCBI Taxonomy" id="1938870"/>
    <lineage>
        <taxon>Bacteria</taxon>
        <taxon>Pseudomonadati</taxon>
        <taxon>Pseudomonadota</taxon>
        <taxon>Gammaproteobacteria</taxon>
        <taxon>Enterobacterales</taxon>
        <taxon>Erwiniaceae</taxon>
        <taxon>Pantoea</taxon>
    </lineage>
</organism>
<proteinExistence type="predicted"/>
<feature type="transmembrane region" description="Helical" evidence="1">
    <location>
        <begin position="292"/>
        <end position="310"/>
    </location>
</feature>
<sequence length="546" mass="62415">MKYPLYNKNGSGNLLTLLFSACLSFLIILLLTPKGFILGTSSYWHTDAEDVTQYIAGFNYYFISDWHFPLLAFDSLNYPDGTRATFVDVIPLYSFLLKVFLPNSLYPFNPFGYWVAFCFIMQGVGAWFIAKELKINCLFTSLALSALLTSFPALLFRLGHISLMSHWILLFSLAFYFRAKRTGSLSIAGITILLFVSFYINIYLFVMASLIYASSIMMMLSRCYSLKKILLSVLPFFFVLISMLIFLFPLPPGGGARDSGFGFYSMNLLSPFVGGTLFDIRLPVMSGQYEGFNYLGLGVIFLLASCIIFFRDTIKISIKENIYLFSTLCLLTIYSLSGDVYFSNVLVLKLYYPAITEAVTSQFRASGRFFWPVGYCLVIYGVYKLFKIESKRYRYLLLAFVVIVQGADLQNQISLFKDRSKREQLEQINYKIWSEDIKNNNIKFIYFYPKFRCGGDPMKALLPIMNLSSKYNVKLNTGYIARYMPDCGNISTEIKNSSKENSLYVFDSNAYNQKDVAEFVANEPALSCNRRDFAYICRLTKGAEKQ</sequence>
<feature type="transmembrane region" description="Helical" evidence="1">
    <location>
        <begin position="161"/>
        <end position="179"/>
    </location>
</feature>
<feature type="transmembrane region" description="Helical" evidence="1">
    <location>
        <begin position="137"/>
        <end position="155"/>
    </location>
</feature>
<evidence type="ECO:0000259" key="3">
    <source>
        <dbReference type="Pfam" id="PF25853"/>
    </source>
</evidence>
<keyword evidence="1" id="KW-0812">Transmembrane</keyword>
<feature type="transmembrane region" description="Helical" evidence="1">
    <location>
        <begin position="322"/>
        <end position="342"/>
    </location>
</feature>
<name>A0A286BXJ3_9GAMM</name>
<dbReference type="EMBL" id="OCMY01000001">
    <property type="protein sequence ID" value="SOD38867.1"/>
    <property type="molecule type" value="Genomic_DNA"/>
</dbReference>
<feature type="transmembrane region" description="Helical" evidence="1">
    <location>
        <begin position="369"/>
        <end position="386"/>
    </location>
</feature>
<dbReference type="RefSeq" id="WP_141400247.1">
    <property type="nucleotide sequence ID" value="NZ_OCMY01000001.1"/>
</dbReference>
<accession>A0A286BXJ3</accession>
<dbReference type="OrthoDB" id="1814621at2"/>
<feature type="transmembrane region" description="Helical" evidence="1">
    <location>
        <begin position="191"/>
        <end position="217"/>
    </location>
</feature>
<dbReference type="InterPro" id="IPR058671">
    <property type="entry name" value="DUF6311_C"/>
</dbReference>
<keyword evidence="1" id="KW-0472">Membrane</keyword>
<reference evidence="5" key="1">
    <citation type="submission" date="2017-09" db="EMBL/GenBank/DDBJ databases">
        <authorList>
            <person name="Varghese N."/>
            <person name="Submissions S."/>
        </authorList>
    </citation>
    <scope>NUCLEOTIDE SEQUENCE [LARGE SCALE GENOMIC DNA]</scope>
    <source>
        <strain evidence="5">JKS000234</strain>
    </source>
</reference>
<feature type="transmembrane region" description="Helical" evidence="1">
    <location>
        <begin position="229"/>
        <end position="249"/>
    </location>
</feature>
<feature type="transmembrane region" description="Helical" evidence="1">
    <location>
        <begin position="12"/>
        <end position="31"/>
    </location>
</feature>
<evidence type="ECO:0000256" key="1">
    <source>
        <dbReference type="SAM" id="Phobius"/>
    </source>
</evidence>
<dbReference type="Proteomes" id="UP000219271">
    <property type="component" value="Unassembled WGS sequence"/>
</dbReference>